<proteinExistence type="predicted"/>
<name>A0A0R3MM01_9BRAD</name>
<comment type="caution">
    <text evidence="1">The sequence shown here is derived from an EMBL/GenBank/DDBJ whole genome shotgun (WGS) entry which is preliminary data.</text>
</comment>
<gene>
    <name evidence="1" type="ORF">CQ13_10720</name>
</gene>
<sequence length="90" mass="9653">MTDDADPTCDLLGVKEIVGRHQHGGTARSKNGELVRRAQVEATRRFIANKCFRALGGAAGRQDLWGDPDVDASKKIGGPQAADWTAKFSS</sequence>
<reference evidence="1 2" key="1">
    <citation type="submission" date="2014-03" db="EMBL/GenBank/DDBJ databases">
        <title>Bradyrhizobium valentinum sp. nov., isolated from effective nodules of Lupinus mariae-josephae, a lupine endemic of basic-lime soils in Eastern Spain.</title>
        <authorList>
            <person name="Duran D."/>
            <person name="Rey L."/>
            <person name="Navarro A."/>
            <person name="Busquets A."/>
            <person name="Imperial J."/>
            <person name="Ruiz-Argueso T."/>
        </authorList>
    </citation>
    <scope>NUCLEOTIDE SEQUENCE [LARGE SCALE GENOMIC DNA]</scope>
    <source>
        <strain evidence="1 2">Ro19</strain>
    </source>
</reference>
<organism evidence="1 2">
    <name type="scientific">Bradyrhizobium retamae</name>
    <dbReference type="NCBI Taxonomy" id="1300035"/>
    <lineage>
        <taxon>Bacteria</taxon>
        <taxon>Pseudomonadati</taxon>
        <taxon>Pseudomonadota</taxon>
        <taxon>Alphaproteobacteria</taxon>
        <taxon>Hyphomicrobiales</taxon>
        <taxon>Nitrobacteraceae</taxon>
        <taxon>Bradyrhizobium</taxon>
    </lineage>
</organism>
<evidence type="ECO:0000313" key="2">
    <source>
        <dbReference type="Proteomes" id="UP000052023"/>
    </source>
</evidence>
<dbReference type="EMBL" id="LLYA01000203">
    <property type="protein sequence ID" value="KRR17846.1"/>
    <property type="molecule type" value="Genomic_DNA"/>
</dbReference>
<dbReference type="Proteomes" id="UP000052023">
    <property type="component" value="Unassembled WGS sequence"/>
</dbReference>
<dbReference type="RefSeq" id="WP_057847287.1">
    <property type="nucleotide sequence ID" value="NZ_LLYA01000203.1"/>
</dbReference>
<keyword evidence="2" id="KW-1185">Reference proteome</keyword>
<evidence type="ECO:0000313" key="1">
    <source>
        <dbReference type="EMBL" id="KRR17846.1"/>
    </source>
</evidence>
<accession>A0A0R3MM01</accession>
<protein>
    <submittedName>
        <fullName evidence="1">Uncharacterized protein</fullName>
    </submittedName>
</protein>
<dbReference type="AlphaFoldDB" id="A0A0R3MM01"/>